<reference evidence="1" key="1">
    <citation type="submission" date="2014-06" db="EMBL/GenBank/DDBJ databases">
        <title>Whole Genome Sequences of Three Symbiotic Endozoicomonas Bacteria.</title>
        <authorList>
            <person name="Neave M.J."/>
            <person name="Apprill A."/>
            <person name="Voolstra C.R."/>
        </authorList>
    </citation>
    <scope>NUCLEOTIDE SEQUENCE [LARGE SCALE GENOMIC DNA]</scope>
    <source>
        <strain evidence="1">DSM 22380</strain>
    </source>
</reference>
<dbReference type="Gene3D" id="3.40.50.150">
    <property type="entry name" value="Vaccinia Virus protein VP39"/>
    <property type="match status" value="1"/>
</dbReference>
<dbReference type="Proteomes" id="UP000027997">
    <property type="component" value="Unassembled WGS sequence"/>
</dbReference>
<proteinExistence type="predicted"/>
<evidence type="ECO:0008006" key="3">
    <source>
        <dbReference type="Google" id="ProtNLM"/>
    </source>
</evidence>
<accession>A0A081KD16</accession>
<gene>
    <name evidence="1" type="ORF">GV64_16105</name>
</gene>
<dbReference type="AlphaFoldDB" id="A0A081KD16"/>
<comment type="caution">
    <text evidence="1">The sequence shown here is derived from an EMBL/GenBank/DDBJ whole genome shotgun (WGS) entry which is preliminary data.</text>
</comment>
<dbReference type="PANTHER" id="PTHR38451">
    <property type="entry name" value="TRNA (ADENINE(22)-N(1))-METHYLTRANSFERASE"/>
    <property type="match status" value="1"/>
</dbReference>
<evidence type="ECO:0000313" key="2">
    <source>
        <dbReference type="Proteomes" id="UP000027997"/>
    </source>
</evidence>
<dbReference type="STRING" id="305900.GV64_16105"/>
<protein>
    <recommendedName>
        <fullName evidence="3">Methyltransferase domain-containing protein</fullName>
    </recommendedName>
</protein>
<organism evidence="1 2">
    <name type="scientific">Endozoicomonas elysicola</name>
    <dbReference type="NCBI Taxonomy" id="305900"/>
    <lineage>
        <taxon>Bacteria</taxon>
        <taxon>Pseudomonadati</taxon>
        <taxon>Pseudomonadota</taxon>
        <taxon>Gammaproteobacteria</taxon>
        <taxon>Oceanospirillales</taxon>
        <taxon>Endozoicomonadaceae</taxon>
        <taxon>Endozoicomonas</taxon>
    </lineage>
</organism>
<dbReference type="InterPro" id="IPR029063">
    <property type="entry name" value="SAM-dependent_MTases_sf"/>
</dbReference>
<evidence type="ECO:0000313" key="1">
    <source>
        <dbReference type="EMBL" id="KEI72042.1"/>
    </source>
</evidence>
<dbReference type="RefSeq" id="WP_020584391.1">
    <property type="nucleotide sequence ID" value="NZ_JOJP01000001.1"/>
</dbReference>
<sequence length="211" mass="23314">MLEATTHQTGSTSQTRPDIISDHCATSPIQSVAFYDKSICHIAGSSGEKERHTKHIADYSVCALAPPLAIPKLSRRLNTLIQLASGFKTIWDICCDHGKAGITLAMKDTSREVHCIDRSQHVITKLQSFPLPHNMTVTCIDALQVKINNHKDELIILAGIGSHTANKIIDGIFSEIEDYRACVLVSIHQNHDGTWRILLAATDLEQHNTMK</sequence>
<dbReference type="Pfam" id="PF12847">
    <property type="entry name" value="Methyltransf_18"/>
    <property type="match status" value="1"/>
</dbReference>
<dbReference type="SUPFAM" id="SSF53335">
    <property type="entry name" value="S-adenosyl-L-methionine-dependent methyltransferases"/>
    <property type="match status" value="1"/>
</dbReference>
<dbReference type="EMBL" id="JOJP01000001">
    <property type="protein sequence ID" value="KEI72042.1"/>
    <property type="molecule type" value="Genomic_DNA"/>
</dbReference>
<keyword evidence="2" id="KW-1185">Reference proteome</keyword>
<dbReference type="PANTHER" id="PTHR38451:SF1">
    <property type="entry name" value="TRNA (ADENINE(22)-N(1))-METHYLTRANSFERASE"/>
    <property type="match status" value="1"/>
</dbReference>
<name>A0A081KD16_9GAMM</name>